<keyword evidence="1" id="KW-0378">Hydrolase</keyword>
<dbReference type="EMBL" id="MU277196">
    <property type="protein sequence ID" value="KAI0065286.1"/>
    <property type="molecule type" value="Genomic_DNA"/>
</dbReference>
<comment type="caution">
    <text evidence="1">The sequence shown here is derived from an EMBL/GenBank/DDBJ whole genome shotgun (WGS) entry which is preliminary data.</text>
</comment>
<organism evidence="1 2">
    <name type="scientific">Artomyces pyxidatus</name>
    <dbReference type="NCBI Taxonomy" id="48021"/>
    <lineage>
        <taxon>Eukaryota</taxon>
        <taxon>Fungi</taxon>
        <taxon>Dikarya</taxon>
        <taxon>Basidiomycota</taxon>
        <taxon>Agaricomycotina</taxon>
        <taxon>Agaricomycetes</taxon>
        <taxon>Russulales</taxon>
        <taxon>Auriscalpiaceae</taxon>
        <taxon>Artomyces</taxon>
    </lineage>
</organism>
<sequence length="891" mass="100968">MDIITSFELTRDWSWKQRDHSVKSILDEPQISNGWRATTAYPSEIHVELMKAGLIPDPYLGFNEHKVQWVGEAEWLYKCTFSCDKKAVQSDYAVIEFLGLDTVCDVYMNDKKILETDNMFRTYSFQLPSVSDLQSTNTLLLHFKSAAQLAKSHEQTYEKVRAGSTNLGDPSRVYVRKAQYDWRWDWGPELMTCGPYRPIVLRTYTLRISEVHAKAIVSDTLSPSLIVDVNLHGTSSFMIQTIRVSLIDLHGTVLHTEDVAITEEKDKSMKNVVHWKLDEKVKLWWPVGYGDQPVYEVAVSLLTSDENAIDTRKTRVGFRSVQLIQEPLVEPDQYGTGTTFLFEINGVRMFMGGSNWIPADNFLTTITEDRYRAWLTLLRDGNQNMVRLWGGGIYEPDVFYNICDELGILVWQDFQFACGVYPAHDAFVESVRKEAEDNVKRLRHHPSLAIFCGNNEDYQQVMQWGDVKSLPARKIYEEVLPAVVEALTYPPIPYRRGSPYGGVGWDTTDPTVGDVHQWDVWAGKELPYQEYDRLGGRFVSEFGLPSMPCMQTIEYWMDGARQKERYAQSAIMAQHCRAGNFERRFAVIMDDNFRMSSDLETTTFNRQLMQSEGVGYAYQVWRRKWGEKGKQYTGGALVWQLNDCWPVTSWAIADYFLRPKPVYYTISRQLAPVSVGIFRTVIKNRPNDKPRQFYEFGAFQSRAATIDIWGTNASLTPRTVTLELHCADLASAWTYTVTHTHLTLLPNQTTELLSIPCPCPPKDAAAAAPTGYADYTTSSSVVVAARLLDESGAVLARHADWPQPFRYLDVPDPGLKVEVVEGDGDVGTVKVSVGLPAKCVVLSVREGNEVRWGDNALDMMPGDAQVVSVRGLGGREVEVAYLGKEKATPLQ</sequence>
<proteinExistence type="predicted"/>
<evidence type="ECO:0000313" key="1">
    <source>
        <dbReference type="EMBL" id="KAI0065286.1"/>
    </source>
</evidence>
<name>A0ACB8TB67_9AGAM</name>
<keyword evidence="2" id="KW-1185">Reference proteome</keyword>
<gene>
    <name evidence="1" type="ORF">BV25DRAFT_1822445</name>
</gene>
<dbReference type="Proteomes" id="UP000814140">
    <property type="component" value="Unassembled WGS sequence"/>
</dbReference>
<protein>
    <submittedName>
        <fullName evidence="1">Glycoside hydrolase</fullName>
    </submittedName>
</protein>
<accession>A0ACB8TB67</accession>
<reference evidence="1" key="1">
    <citation type="submission" date="2021-03" db="EMBL/GenBank/DDBJ databases">
        <authorList>
            <consortium name="DOE Joint Genome Institute"/>
            <person name="Ahrendt S."/>
            <person name="Looney B.P."/>
            <person name="Miyauchi S."/>
            <person name="Morin E."/>
            <person name="Drula E."/>
            <person name="Courty P.E."/>
            <person name="Chicoki N."/>
            <person name="Fauchery L."/>
            <person name="Kohler A."/>
            <person name="Kuo A."/>
            <person name="Labutti K."/>
            <person name="Pangilinan J."/>
            <person name="Lipzen A."/>
            <person name="Riley R."/>
            <person name="Andreopoulos W."/>
            <person name="He G."/>
            <person name="Johnson J."/>
            <person name="Barry K.W."/>
            <person name="Grigoriev I.V."/>
            <person name="Nagy L."/>
            <person name="Hibbett D."/>
            <person name="Henrissat B."/>
            <person name="Matheny P.B."/>
            <person name="Labbe J."/>
            <person name="Martin F."/>
        </authorList>
    </citation>
    <scope>NUCLEOTIDE SEQUENCE</scope>
    <source>
        <strain evidence="1">HHB10654</strain>
    </source>
</reference>
<reference evidence="1" key="2">
    <citation type="journal article" date="2022" name="New Phytol.">
        <title>Evolutionary transition to the ectomycorrhizal habit in the genomes of a hyperdiverse lineage of mushroom-forming fungi.</title>
        <authorList>
            <person name="Looney B."/>
            <person name="Miyauchi S."/>
            <person name="Morin E."/>
            <person name="Drula E."/>
            <person name="Courty P.E."/>
            <person name="Kohler A."/>
            <person name="Kuo A."/>
            <person name="LaButti K."/>
            <person name="Pangilinan J."/>
            <person name="Lipzen A."/>
            <person name="Riley R."/>
            <person name="Andreopoulos W."/>
            <person name="He G."/>
            <person name="Johnson J."/>
            <person name="Nolan M."/>
            <person name="Tritt A."/>
            <person name="Barry K.W."/>
            <person name="Grigoriev I.V."/>
            <person name="Nagy L.G."/>
            <person name="Hibbett D."/>
            <person name="Henrissat B."/>
            <person name="Matheny P.B."/>
            <person name="Labbe J."/>
            <person name="Martin F.M."/>
        </authorList>
    </citation>
    <scope>NUCLEOTIDE SEQUENCE</scope>
    <source>
        <strain evidence="1">HHB10654</strain>
    </source>
</reference>
<evidence type="ECO:0000313" key="2">
    <source>
        <dbReference type="Proteomes" id="UP000814140"/>
    </source>
</evidence>